<gene>
    <name evidence="4" type="ORF">DES52_12424</name>
</gene>
<dbReference type="AlphaFoldDB" id="A0A318RZL6"/>
<sequence>MRNILFILTALAVTSAPAASPDLLTTVKQRGTLKIAMEGTYPPFNYRDEKGQLVGFDVDVATEIARRLGLKPQFVLTEWSGIIAGLQANKYDVIVNQVAITPERQKSLDFTSSYVVSSPQFIVRKNETRAFKSLNDLKGKKLGVGTGSNYEQIARAVGGIDIRTYKAAPDTLRDLSLGRIDAALNDRLLAAYLVKQSGLPVKPGAAIQGERIEMGIPVRKGNPLFVKAVNKALADMKADGTYAKISNKWFGQDVSK</sequence>
<evidence type="ECO:0000256" key="1">
    <source>
        <dbReference type="ARBA" id="ARBA00022729"/>
    </source>
</evidence>
<feature type="chain" id="PRO_5016364299" evidence="2">
    <location>
        <begin position="19"/>
        <end position="256"/>
    </location>
</feature>
<dbReference type="Gene3D" id="3.40.190.10">
    <property type="entry name" value="Periplasmic binding protein-like II"/>
    <property type="match status" value="2"/>
</dbReference>
<feature type="signal peptide" evidence="2">
    <location>
        <begin position="1"/>
        <end position="18"/>
    </location>
</feature>
<organism evidence="4 5">
    <name type="scientific">Deinococcus yavapaiensis KR-236</name>
    <dbReference type="NCBI Taxonomy" id="694435"/>
    <lineage>
        <taxon>Bacteria</taxon>
        <taxon>Thermotogati</taxon>
        <taxon>Deinococcota</taxon>
        <taxon>Deinococci</taxon>
        <taxon>Deinococcales</taxon>
        <taxon>Deinococcaceae</taxon>
        <taxon>Deinococcus</taxon>
    </lineage>
</organism>
<evidence type="ECO:0000256" key="2">
    <source>
        <dbReference type="SAM" id="SignalP"/>
    </source>
</evidence>
<dbReference type="SMART" id="SM00062">
    <property type="entry name" value="PBPb"/>
    <property type="match status" value="1"/>
</dbReference>
<dbReference type="Proteomes" id="UP000248326">
    <property type="component" value="Unassembled WGS sequence"/>
</dbReference>
<keyword evidence="5" id="KW-1185">Reference proteome</keyword>
<dbReference type="EMBL" id="QJSX01000024">
    <property type="protein sequence ID" value="PYE49388.1"/>
    <property type="molecule type" value="Genomic_DNA"/>
</dbReference>
<dbReference type="OrthoDB" id="9774451at2"/>
<comment type="caution">
    <text evidence="4">The sequence shown here is derived from an EMBL/GenBank/DDBJ whole genome shotgun (WGS) entry which is preliminary data.</text>
</comment>
<dbReference type="SUPFAM" id="SSF53850">
    <property type="entry name" value="Periplasmic binding protein-like II"/>
    <property type="match status" value="1"/>
</dbReference>
<accession>A0A318RZL6</accession>
<evidence type="ECO:0000259" key="3">
    <source>
        <dbReference type="SMART" id="SM00062"/>
    </source>
</evidence>
<dbReference type="PANTHER" id="PTHR35936">
    <property type="entry name" value="MEMBRANE-BOUND LYTIC MUREIN TRANSGLYCOSYLASE F"/>
    <property type="match status" value="1"/>
</dbReference>
<protein>
    <submittedName>
        <fullName evidence="4">Amino acid ABC transporter substrate-binding protein (PAAT family)</fullName>
    </submittedName>
</protein>
<evidence type="ECO:0000313" key="4">
    <source>
        <dbReference type="EMBL" id="PYE49388.1"/>
    </source>
</evidence>
<proteinExistence type="predicted"/>
<feature type="domain" description="Solute-binding protein family 3/N-terminal" evidence="3">
    <location>
        <begin position="32"/>
        <end position="253"/>
    </location>
</feature>
<evidence type="ECO:0000313" key="5">
    <source>
        <dbReference type="Proteomes" id="UP000248326"/>
    </source>
</evidence>
<dbReference type="PANTHER" id="PTHR35936:SF35">
    <property type="entry name" value="L-CYSTINE-BINDING PROTEIN TCYJ"/>
    <property type="match status" value="1"/>
</dbReference>
<dbReference type="InterPro" id="IPR001638">
    <property type="entry name" value="Solute-binding_3/MltF_N"/>
</dbReference>
<reference evidence="4 5" key="1">
    <citation type="submission" date="2018-06" db="EMBL/GenBank/DDBJ databases">
        <title>Genomic Encyclopedia of Type Strains, Phase IV (KMG-IV): sequencing the most valuable type-strain genomes for metagenomic binning, comparative biology and taxonomic classification.</title>
        <authorList>
            <person name="Goeker M."/>
        </authorList>
    </citation>
    <scope>NUCLEOTIDE SEQUENCE [LARGE SCALE GENOMIC DNA]</scope>
    <source>
        <strain evidence="4 5">DSM 18048</strain>
    </source>
</reference>
<keyword evidence="1 2" id="KW-0732">Signal</keyword>
<dbReference type="Pfam" id="PF00497">
    <property type="entry name" value="SBP_bac_3"/>
    <property type="match status" value="1"/>
</dbReference>
<dbReference type="RefSeq" id="WP_110888728.1">
    <property type="nucleotide sequence ID" value="NZ_QJSX01000024.1"/>
</dbReference>
<name>A0A318RZL6_9DEIO</name>